<evidence type="ECO:0000256" key="1">
    <source>
        <dbReference type="ARBA" id="ARBA00004651"/>
    </source>
</evidence>
<keyword evidence="6" id="KW-0631">Potassium channel</keyword>
<feature type="transmembrane region" description="Helical" evidence="15">
    <location>
        <begin position="424"/>
        <end position="447"/>
    </location>
</feature>
<feature type="compositionally biased region" description="Polar residues" evidence="14">
    <location>
        <begin position="187"/>
        <end position="202"/>
    </location>
</feature>
<dbReference type="InterPro" id="IPR005821">
    <property type="entry name" value="Ion_trans_dom"/>
</dbReference>
<dbReference type="InterPro" id="IPR018490">
    <property type="entry name" value="cNMP-bd_dom_sf"/>
</dbReference>
<evidence type="ECO:0000256" key="15">
    <source>
        <dbReference type="SAM" id="Phobius"/>
    </source>
</evidence>
<evidence type="ECO:0000313" key="18">
    <source>
        <dbReference type="Proteomes" id="UP000095280"/>
    </source>
</evidence>
<dbReference type="Gene3D" id="1.10.1200.260">
    <property type="match status" value="1"/>
</dbReference>
<dbReference type="SUPFAM" id="SSF51206">
    <property type="entry name" value="cAMP-binding domain-like"/>
    <property type="match status" value="1"/>
</dbReference>
<keyword evidence="18" id="KW-1185">Reference proteome</keyword>
<dbReference type="Proteomes" id="UP000095280">
    <property type="component" value="Unplaced"/>
</dbReference>
<feature type="region of interest" description="Disordered" evidence="14">
    <location>
        <begin position="184"/>
        <end position="246"/>
    </location>
</feature>
<dbReference type="InterPro" id="IPR035965">
    <property type="entry name" value="PAS-like_dom_sf"/>
</dbReference>
<dbReference type="SMART" id="SM00086">
    <property type="entry name" value="PAC"/>
    <property type="match status" value="1"/>
</dbReference>
<dbReference type="Gene3D" id="1.20.120.350">
    <property type="entry name" value="Voltage-gated potassium channels. Chain C"/>
    <property type="match status" value="1"/>
</dbReference>
<dbReference type="AlphaFoldDB" id="A0A1I8I590"/>
<dbReference type="InterPro" id="IPR050818">
    <property type="entry name" value="KCNH_animal-type"/>
</dbReference>
<dbReference type="PANTHER" id="PTHR10217:SF637">
    <property type="entry name" value="EAG-LIKE K[+] CHANNEL, ISOFORM A"/>
    <property type="match status" value="1"/>
</dbReference>
<dbReference type="Pfam" id="PF00027">
    <property type="entry name" value="cNMP_binding"/>
    <property type="match status" value="1"/>
</dbReference>
<dbReference type="SUPFAM" id="SSF81324">
    <property type="entry name" value="Voltage-gated potassium channels"/>
    <property type="match status" value="1"/>
</dbReference>
<dbReference type="Pfam" id="PF13426">
    <property type="entry name" value="PAS_9"/>
    <property type="match status" value="1"/>
</dbReference>
<dbReference type="PRINTS" id="PR01470">
    <property type="entry name" value="ERGCHANNEL"/>
</dbReference>
<accession>A0A1I8I590</accession>
<evidence type="ECO:0000256" key="2">
    <source>
        <dbReference type="ARBA" id="ARBA00022448"/>
    </source>
</evidence>
<evidence type="ECO:0000256" key="7">
    <source>
        <dbReference type="ARBA" id="ARBA00022882"/>
    </source>
</evidence>
<dbReference type="InterPro" id="IPR027359">
    <property type="entry name" value="Volt_channel_dom_sf"/>
</dbReference>
<feature type="compositionally biased region" description="Acidic residues" evidence="14">
    <location>
        <begin position="784"/>
        <end position="801"/>
    </location>
</feature>
<evidence type="ECO:0000256" key="5">
    <source>
        <dbReference type="ARBA" id="ARBA00022692"/>
    </source>
</evidence>
<dbReference type="InterPro" id="IPR000014">
    <property type="entry name" value="PAS"/>
</dbReference>
<evidence type="ECO:0000313" key="19">
    <source>
        <dbReference type="WBParaSite" id="maker-uti_cns_0009954-snap-gene-0.3-mRNA-1"/>
    </source>
</evidence>
<name>A0A1I8I590_9PLAT</name>
<dbReference type="PRINTS" id="PR01463">
    <property type="entry name" value="EAGCHANLFMLY"/>
</dbReference>
<keyword evidence="10" id="KW-0406">Ion transport</keyword>
<comment type="subcellular location">
    <subcellularLocation>
        <location evidence="1">Cell membrane</location>
        <topology evidence="1">Multi-pass membrane protein</topology>
    </subcellularLocation>
</comment>
<sequence>MPKGLLAPQNTFLNTIATRFDGTHSNFVLGNAQAPDRPIVYCSDGFCELTGFSRANVMSRGCACKFLWGEDTEAAATAAIDSSLANKTELKTEVIFYTKAGKPFLCLLDIVPIKNEKGEVVLFLASHKDITQESGNESDMQQTTEGGCKLLAAAGGMLSMHIQTTAGILSPGIAASLATGSRYRGASSPTDAASPEVPNSSPAVGIDSRKSSLNSKEIFREDEGQAVAKPESQQQPSAGYNRRRSRAIPHSLRGNATLPEYKVQEVRRSNCILLHYGLLKISWDWLILLCTFYIAVMVPYNAASGGSRVRRPQQGNDDAGVAIDLLVEVVFITDICINFCTTFVSKSGQVVYCQRQIALNYLKTWFILDLLAAVPFDIIILISNAISPDWAARMEVFNLMKLARMLRLVKLYQKIDRYAQYSSLVLLLLISMFALSAHWFACVWLVIGRKQLEVNATRDISWVAKLSQDINAPFQNERSSCTLELPTSDSFANVSNSCPNSQLSGPTQASRYITALYFTCSSLTSIGFGNVSANTDHEKIFSICKMYAKRAAYTAKTQELKDFTRTHRIPKHLKRRMQEYFQAMWAINRGINPCDIMRDFSEELRGDIALHLNREILSLPIFESASQGCLKAIAQRISTLFCRPEEYLVHCGDALKYIYFLVNGSMEILKDGMVVALLGKGDLFGPDIDYQQQQQQPLLRSRCDVRSLTYCDIQCIDLAGLMELLSQYPEYRDKFREDLLNDLTYNMRELADGSDELDLAESSFKQQQQQQQSPSSALPSIGEELVESDRDSDDEDVDDPEASTPRRGPHGAVGAEKSSTEKKDSANGSLAK</sequence>
<dbReference type="PROSITE" id="PS50113">
    <property type="entry name" value="PAC"/>
    <property type="match status" value="1"/>
</dbReference>
<dbReference type="InterPro" id="IPR001610">
    <property type="entry name" value="PAC"/>
</dbReference>
<feature type="domain" description="Cyclic nucleotide-binding" evidence="16">
    <location>
        <begin position="621"/>
        <end position="742"/>
    </location>
</feature>
<dbReference type="InterPro" id="IPR014710">
    <property type="entry name" value="RmlC-like_jellyroll"/>
</dbReference>
<dbReference type="GO" id="GO:0034702">
    <property type="term" value="C:monoatomic ion channel complex"/>
    <property type="evidence" value="ECO:0007669"/>
    <property type="project" value="UniProtKB-KW"/>
</dbReference>
<evidence type="ECO:0000259" key="16">
    <source>
        <dbReference type="PROSITE" id="PS50042"/>
    </source>
</evidence>
<dbReference type="NCBIfam" id="TIGR00229">
    <property type="entry name" value="sensory_box"/>
    <property type="match status" value="1"/>
</dbReference>
<keyword evidence="11 15" id="KW-0472">Membrane</keyword>
<evidence type="ECO:0000256" key="10">
    <source>
        <dbReference type="ARBA" id="ARBA00023065"/>
    </source>
</evidence>
<dbReference type="Gene3D" id="2.60.120.10">
    <property type="entry name" value="Jelly Rolls"/>
    <property type="match status" value="1"/>
</dbReference>
<dbReference type="InterPro" id="IPR000700">
    <property type="entry name" value="PAS-assoc_C"/>
</dbReference>
<dbReference type="SUPFAM" id="SSF55785">
    <property type="entry name" value="PYP-like sensor domain (PAS domain)"/>
    <property type="match status" value="1"/>
</dbReference>
<evidence type="ECO:0000256" key="3">
    <source>
        <dbReference type="ARBA" id="ARBA00022475"/>
    </source>
</evidence>
<comment type="catalytic activity">
    <reaction evidence="13">
        <text>K(+)(in) = K(+)(out)</text>
        <dbReference type="Rhea" id="RHEA:29463"/>
        <dbReference type="ChEBI" id="CHEBI:29103"/>
    </reaction>
</comment>
<feature type="domain" description="PAC" evidence="17">
    <location>
        <begin position="90"/>
        <end position="142"/>
    </location>
</feature>
<evidence type="ECO:0000256" key="12">
    <source>
        <dbReference type="ARBA" id="ARBA00023303"/>
    </source>
</evidence>
<evidence type="ECO:0000256" key="11">
    <source>
        <dbReference type="ARBA" id="ARBA00023136"/>
    </source>
</evidence>
<dbReference type="CDD" id="cd00130">
    <property type="entry name" value="PAS"/>
    <property type="match status" value="1"/>
</dbReference>
<organism evidence="18 19">
    <name type="scientific">Macrostomum lignano</name>
    <dbReference type="NCBI Taxonomy" id="282301"/>
    <lineage>
        <taxon>Eukaryota</taxon>
        <taxon>Metazoa</taxon>
        <taxon>Spiralia</taxon>
        <taxon>Lophotrochozoa</taxon>
        <taxon>Platyhelminthes</taxon>
        <taxon>Rhabditophora</taxon>
        <taxon>Macrostomorpha</taxon>
        <taxon>Macrostomida</taxon>
        <taxon>Macrostomidae</taxon>
        <taxon>Macrostomum</taxon>
    </lineage>
</organism>
<evidence type="ECO:0000259" key="17">
    <source>
        <dbReference type="PROSITE" id="PS50113"/>
    </source>
</evidence>
<dbReference type="GO" id="GO:0005249">
    <property type="term" value="F:voltage-gated potassium channel activity"/>
    <property type="evidence" value="ECO:0007669"/>
    <property type="project" value="InterPro"/>
</dbReference>
<protein>
    <submittedName>
        <fullName evidence="19">Potassium voltage-gated channel subfamily H member 2</fullName>
    </submittedName>
</protein>
<evidence type="ECO:0000256" key="6">
    <source>
        <dbReference type="ARBA" id="ARBA00022826"/>
    </source>
</evidence>
<dbReference type="GO" id="GO:0005886">
    <property type="term" value="C:plasma membrane"/>
    <property type="evidence" value="ECO:0007669"/>
    <property type="project" value="UniProtKB-SubCell"/>
</dbReference>
<feature type="transmembrane region" description="Helical" evidence="15">
    <location>
        <begin position="321"/>
        <end position="344"/>
    </location>
</feature>
<keyword evidence="5 15" id="KW-0812">Transmembrane</keyword>
<dbReference type="CDD" id="cd00038">
    <property type="entry name" value="CAP_ED"/>
    <property type="match status" value="1"/>
</dbReference>
<evidence type="ECO:0000256" key="13">
    <source>
        <dbReference type="ARBA" id="ARBA00034430"/>
    </source>
</evidence>
<dbReference type="PROSITE" id="PS50042">
    <property type="entry name" value="CNMP_BINDING_3"/>
    <property type="match status" value="1"/>
</dbReference>
<keyword evidence="7" id="KW-0851">Voltage-gated channel</keyword>
<dbReference type="Pfam" id="PF00520">
    <property type="entry name" value="Ion_trans"/>
    <property type="match status" value="1"/>
</dbReference>
<feature type="transmembrane region" description="Helical" evidence="15">
    <location>
        <begin position="281"/>
        <end position="300"/>
    </location>
</feature>
<keyword evidence="4" id="KW-0633">Potassium transport</keyword>
<evidence type="ECO:0000256" key="4">
    <source>
        <dbReference type="ARBA" id="ARBA00022538"/>
    </source>
</evidence>
<dbReference type="SMART" id="SM00100">
    <property type="entry name" value="cNMP"/>
    <property type="match status" value="1"/>
</dbReference>
<dbReference type="WBParaSite" id="maker-uti_cns_0009954-snap-gene-0.3-mRNA-1">
    <property type="protein sequence ID" value="maker-uti_cns_0009954-snap-gene-0.3-mRNA-1"/>
    <property type="gene ID" value="maker-uti_cns_0009954-snap-gene-0.3"/>
</dbReference>
<keyword evidence="8" id="KW-0630">Potassium</keyword>
<dbReference type="Gene3D" id="3.30.450.20">
    <property type="entry name" value="PAS domain"/>
    <property type="match status" value="1"/>
</dbReference>
<proteinExistence type="predicted"/>
<feature type="region of interest" description="Disordered" evidence="14">
    <location>
        <begin position="759"/>
        <end position="832"/>
    </location>
</feature>
<dbReference type="FunFam" id="2.60.120.10:FF:000061">
    <property type="entry name" value="Potassium voltage-gated channel subfamily H member 3"/>
    <property type="match status" value="1"/>
</dbReference>
<evidence type="ECO:0000256" key="9">
    <source>
        <dbReference type="ARBA" id="ARBA00022989"/>
    </source>
</evidence>
<reference evidence="19" key="1">
    <citation type="submission" date="2016-11" db="UniProtKB">
        <authorList>
            <consortium name="WormBaseParasite"/>
        </authorList>
    </citation>
    <scope>IDENTIFICATION</scope>
</reference>
<dbReference type="FunFam" id="3.30.450.20:FF:000001">
    <property type="entry name" value="Potassium voltage-gated channel subfamily H member 7"/>
    <property type="match status" value="1"/>
</dbReference>
<dbReference type="InterPro" id="IPR003938">
    <property type="entry name" value="K_chnl_volt-dep_EAG/ELK/ERG"/>
</dbReference>
<keyword evidence="3" id="KW-1003">Cell membrane</keyword>
<keyword evidence="9 15" id="KW-1133">Transmembrane helix</keyword>
<keyword evidence="2" id="KW-0813">Transport</keyword>
<keyword evidence="12" id="KW-0407">Ion channel</keyword>
<dbReference type="InterPro" id="IPR003967">
    <property type="entry name" value="K_chnl_volt-dep_ERG"/>
</dbReference>
<feature type="transmembrane region" description="Helical" evidence="15">
    <location>
        <begin position="364"/>
        <end position="386"/>
    </location>
</feature>
<dbReference type="GO" id="GO:0042391">
    <property type="term" value="P:regulation of membrane potential"/>
    <property type="evidence" value="ECO:0007669"/>
    <property type="project" value="TreeGrafter"/>
</dbReference>
<dbReference type="Gene3D" id="1.10.287.70">
    <property type="match status" value="1"/>
</dbReference>
<dbReference type="PANTHER" id="PTHR10217">
    <property type="entry name" value="VOLTAGE AND LIGAND GATED POTASSIUM CHANNEL"/>
    <property type="match status" value="1"/>
</dbReference>
<evidence type="ECO:0000256" key="14">
    <source>
        <dbReference type="SAM" id="MobiDB-lite"/>
    </source>
</evidence>
<dbReference type="InterPro" id="IPR000595">
    <property type="entry name" value="cNMP-bd_dom"/>
</dbReference>
<evidence type="ECO:0000256" key="8">
    <source>
        <dbReference type="ARBA" id="ARBA00022958"/>
    </source>
</evidence>